<dbReference type="PROSITE" id="PS00409">
    <property type="entry name" value="PROKAR_NTER_METHYL"/>
    <property type="match status" value="1"/>
</dbReference>
<gene>
    <name evidence="2" type="ORF">NTG6680_0897</name>
</gene>
<accession>A0ABN8AHE0</accession>
<keyword evidence="1" id="KW-0472">Membrane</keyword>
<dbReference type="EMBL" id="OU912926">
    <property type="protein sequence ID" value="CAG9932150.1"/>
    <property type="molecule type" value="Genomic_DNA"/>
</dbReference>
<dbReference type="NCBIfam" id="TIGR02532">
    <property type="entry name" value="IV_pilin_GFxxxE"/>
    <property type="match status" value="1"/>
</dbReference>
<dbReference type="Pfam" id="PF07963">
    <property type="entry name" value="N_methyl"/>
    <property type="match status" value="1"/>
</dbReference>
<keyword evidence="3" id="KW-1185">Reference proteome</keyword>
<organism evidence="2 3">
    <name type="scientific">Candidatus Nitrotoga arctica</name>
    <dbReference type="NCBI Taxonomy" id="453162"/>
    <lineage>
        <taxon>Bacteria</taxon>
        <taxon>Pseudomonadati</taxon>
        <taxon>Pseudomonadota</taxon>
        <taxon>Betaproteobacteria</taxon>
        <taxon>Nitrosomonadales</taxon>
        <taxon>Gallionellaceae</taxon>
        <taxon>Candidatus Nitrotoga</taxon>
    </lineage>
</organism>
<dbReference type="InterPro" id="IPR032092">
    <property type="entry name" value="PilW"/>
</dbReference>
<dbReference type="Pfam" id="PF16074">
    <property type="entry name" value="PilW"/>
    <property type="match status" value="1"/>
</dbReference>
<dbReference type="Proteomes" id="UP000839052">
    <property type="component" value="Chromosome"/>
</dbReference>
<reference evidence="2 3" key="1">
    <citation type="submission" date="2021-10" db="EMBL/GenBank/DDBJ databases">
        <authorList>
            <person name="Koch H."/>
        </authorList>
    </citation>
    <scope>NUCLEOTIDE SEQUENCE [LARGE SCALE GENOMIC DNA]</scope>
    <source>
        <strain evidence="2">6680</strain>
    </source>
</reference>
<keyword evidence="1" id="KW-0812">Transmembrane</keyword>
<evidence type="ECO:0000313" key="3">
    <source>
        <dbReference type="Proteomes" id="UP000839052"/>
    </source>
</evidence>
<sequence length="282" mass="29795">MRSMLSSPHKAMPQLGMPRHQEGFSLVELMIAITLGLIVLLAVGSIFIGSRQTYRVQEDNARLQEAGRYALEVIGRSIRQAGANAEMNFNKTATALQCNVPGVCDAIGGVNGATTDALTVQFYAGSEEFISPSWIARDCISGIATVGQVVTNTFSITGTDLRCTVSGGGVQPLVENVEDLQVVYGIDDTDVSGSPNYRSADLYVSAPTVAQLPSVVTARVCVQIRSANNGLTTSPQRYLNCAGALGVDTSATGFTTASAGDLRLHRSFVATYNLRNRVAAAP</sequence>
<protein>
    <submittedName>
        <fullName evidence="2">Type IV pilus assembly protein PilW</fullName>
    </submittedName>
</protein>
<proteinExistence type="predicted"/>
<feature type="transmembrane region" description="Helical" evidence="1">
    <location>
        <begin position="26"/>
        <end position="48"/>
    </location>
</feature>
<dbReference type="InterPro" id="IPR012902">
    <property type="entry name" value="N_methyl_site"/>
</dbReference>
<name>A0ABN8AHE0_9PROT</name>
<evidence type="ECO:0000256" key="1">
    <source>
        <dbReference type="SAM" id="Phobius"/>
    </source>
</evidence>
<keyword evidence="1" id="KW-1133">Transmembrane helix</keyword>
<evidence type="ECO:0000313" key="2">
    <source>
        <dbReference type="EMBL" id="CAG9932150.1"/>
    </source>
</evidence>